<dbReference type="Gene3D" id="3.60.15.10">
    <property type="entry name" value="Ribonuclease Z/Hydroxyacylglutathione hydrolase-like"/>
    <property type="match status" value="1"/>
</dbReference>
<evidence type="ECO:0000313" key="2">
    <source>
        <dbReference type="Proteomes" id="UP000824263"/>
    </source>
</evidence>
<protein>
    <submittedName>
        <fullName evidence="1">MBL fold metallo-hydrolase</fullName>
    </submittedName>
</protein>
<gene>
    <name evidence="1" type="ORF">H9873_07195</name>
</gene>
<reference evidence="1" key="2">
    <citation type="submission" date="2021-04" db="EMBL/GenBank/DDBJ databases">
        <authorList>
            <person name="Gilroy R."/>
        </authorList>
    </citation>
    <scope>NUCLEOTIDE SEQUENCE</scope>
    <source>
        <strain evidence="1">ChiSxjej1B13-11762</strain>
    </source>
</reference>
<dbReference type="EMBL" id="DXGF01000132">
    <property type="protein sequence ID" value="HIW84089.1"/>
    <property type="molecule type" value="Genomic_DNA"/>
</dbReference>
<organism evidence="1 2">
    <name type="scientific">Candidatus Dorea gallistercoris</name>
    <dbReference type="NCBI Taxonomy" id="2838542"/>
    <lineage>
        <taxon>Bacteria</taxon>
        <taxon>Bacillati</taxon>
        <taxon>Bacillota</taxon>
        <taxon>Clostridia</taxon>
        <taxon>Lachnospirales</taxon>
        <taxon>Lachnospiraceae</taxon>
        <taxon>Dorea</taxon>
    </lineage>
</organism>
<proteinExistence type="predicted"/>
<reference evidence="1" key="1">
    <citation type="journal article" date="2021" name="PeerJ">
        <title>Extensive microbial diversity within the chicken gut microbiome revealed by metagenomics and culture.</title>
        <authorList>
            <person name="Gilroy R."/>
            <person name="Ravi A."/>
            <person name="Getino M."/>
            <person name="Pursley I."/>
            <person name="Horton D.L."/>
            <person name="Alikhan N.F."/>
            <person name="Baker D."/>
            <person name="Gharbi K."/>
            <person name="Hall N."/>
            <person name="Watson M."/>
            <person name="Adriaenssens E.M."/>
            <person name="Foster-Nyarko E."/>
            <person name="Jarju S."/>
            <person name="Secka A."/>
            <person name="Antonio M."/>
            <person name="Oren A."/>
            <person name="Chaudhuri R.R."/>
            <person name="La Ragione R."/>
            <person name="Hildebrand F."/>
            <person name="Pallen M.J."/>
        </authorList>
    </citation>
    <scope>NUCLEOTIDE SEQUENCE</scope>
    <source>
        <strain evidence="1">ChiSxjej1B13-11762</strain>
    </source>
</reference>
<dbReference type="PANTHER" id="PTHR42967:SF1">
    <property type="entry name" value="MBL FOLD METALLO-HYDROLASE"/>
    <property type="match status" value="1"/>
</dbReference>
<comment type="caution">
    <text evidence="1">The sequence shown here is derived from an EMBL/GenBank/DDBJ whole genome shotgun (WGS) entry which is preliminary data.</text>
</comment>
<evidence type="ECO:0000313" key="1">
    <source>
        <dbReference type="EMBL" id="HIW84089.1"/>
    </source>
</evidence>
<sequence length="231" mass="27480">MKVTYLDHSGFVVDLGENMLVFDYYKGELPARAVDRKLYVFSSHAHYDHFQKKIFDWAEDLDVTYILSDDIQVSAAERQKAEGKVHRIAPRQTFRTEGLSIQTLRSTDEGVAFLAQVDGRTIYHAGDLNWWHWEEESRAYNEMMKRNYQYEIGKIEGQAVDVAFVPLDARQENQYYWGMDYFMKHTDTKVVFPMHMWEHYEVYDWLMDETEAISYKDKVMHITRAPQEFEV</sequence>
<dbReference type="Proteomes" id="UP000824263">
    <property type="component" value="Unassembled WGS sequence"/>
</dbReference>
<dbReference type="AlphaFoldDB" id="A0A9D1UDQ8"/>
<dbReference type="Pfam" id="PF13483">
    <property type="entry name" value="Lactamase_B_3"/>
    <property type="match status" value="1"/>
</dbReference>
<accession>A0A9D1UDQ8</accession>
<dbReference type="SUPFAM" id="SSF56281">
    <property type="entry name" value="Metallo-hydrolase/oxidoreductase"/>
    <property type="match status" value="1"/>
</dbReference>
<dbReference type="PANTHER" id="PTHR42967">
    <property type="entry name" value="METAL DEPENDENT HYDROLASE"/>
    <property type="match status" value="1"/>
</dbReference>
<dbReference type="InterPro" id="IPR036866">
    <property type="entry name" value="RibonucZ/Hydroxyglut_hydro"/>
</dbReference>
<name>A0A9D1UDQ8_9FIRM</name>